<evidence type="ECO:0000259" key="1">
    <source>
        <dbReference type="SMART" id="SM00343"/>
    </source>
</evidence>
<proteinExistence type="predicted"/>
<dbReference type="AlphaFoldDB" id="A0ABD1IRL8"/>
<evidence type="ECO:0000313" key="3">
    <source>
        <dbReference type="Proteomes" id="UP001591681"/>
    </source>
</evidence>
<dbReference type="PANTHER" id="PTHR47331">
    <property type="entry name" value="PHD-TYPE DOMAIN-CONTAINING PROTEIN"/>
    <property type="match status" value="1"/>
</dbReference>
<gene>
    <name evidence="2" type="ORF">ACEWY4_027537</name>
</gene>
<accession>A0ABD1IRL8</accession>
<keyword evidence="3" id="KW-1185">Reference proteome</keyword>
<dbReference type="Proteomes" id="UP001591681">
    <property type="component" value="Unassembled WGS sequence"/>
</dbReference>
<dbReference type="PANTHER" id="PTHR47331:SF5">
    <property type="entry name" value="RIBONUCLEASE H"/>
    <property type="match status" value="1"/>
</dbReference>
<comment type="caution">
    <text evidence="2">The sequence shown here is derived from an EMBL/GenBank/DDBJ whole genome shotgun (WGS) entry which is preliminary data.</text>
</comment>
<name>A0ABD1IRL8_9TELE</name>
<dbReference type="InterPro" id="IPR001878">
    <property type="entry name" value="Znf_CCHC"/>
</dbReference>
<dbReference type="EMBL" id="JBHFQA010000046">
    <property type="protein sequence ID" value="KAL2076870.1"/>
    <property type="molecule type" value="Genomic_DNA"/>
</dbReference>
<evidence type="ECO:0000313" key="2">
    <source>
        <dbReference type="EMBL" id="KAL2076870.1"/>
    </source>
</evidence>
<organism evidence="2 3">
    <name type="scientific">Coilia grayii</name>
    <name type="common">Gray's grenadier anchovy</name>
    <dbReference type="NCBI Taxonomy" id="363190"/>
    <lineage>
        <taxon>Eukaryota</taxon>
        <taxon>Metazoa</taxon>
        <taxon>Chordata</taxon>
        <taxon>Craniata</taxon>
        <taxon>Vertebrata</taxon>
        <taxon>Euteleostomi</taxon>
        <taxon>Actinopterygii</taxon>
        <taxon>Neopterygii</taxon>
        <taxon>Teleostei</taxon>
        <taxon>Clupei</taxon>
        <taxon>Clupeiformes</taxon>
        <taxon>Clupeoidei</taxon>
        <taxon>Engraulidae</taxon>
        <taxon>Coilinae</taxon>
        <taxon>Coilia</taxon>
    </lineage>
</organism>
<sequence>MNLPSAAALHTASQRTQICVFCDSAAHTPEHCPSHNVTERRDILKRMGRCYVCLGPRHIARNCRIKDISCGQCGKRHHSAVCENGEAPAPITSDKVEDVVSSFATHSMKVRPKEQNTVLLQTAQAHVVGPGGRAVVRCLLDGGSQRSFVCEEQSKALKLPVIRQESFTIHTFGSTAPVTTKRNTVKLVLENLWNKGQKLEIEAIETPQICTAVMKVPGEDIQRELKRRGLQFADATEDGSDYPQLSVLIGADYYWSMVSGRVERITDALVAIESVLGWTVQGPVTMSRVTEATCMHIHMEEDTRISRQLKAFWEIESLGKSQMIQMKNKHYKGLRTLHISRMGDTKWSCHGGMRNQNSQTTIE</sequence>
<feature type="domain" description="CCHC-type" evidence="1">
    <location>
        <begin position="49"/>
        <end position="65"/>
    </location>
</feature>
<feature type="domain" description="CCHC-type" evidence="1">
    <location>
        <begin position="18"/>
        <end position="34"/>
    </location>
</feature>
<reference evidence="2 3" key="1">
    <citation type="submission" date="2024-09" db="EMBL/GenBank/DDBJ databases">
        <title>A chromosome-level genome assembly of Gray's grenadier anchovy, Coilia grayii.</title>
        <authorList>
            <person name="Fu Z."/>
        </authorList>
    </citation>
    <scope>NUCLEOTIDE SEQUENCE [LARGE SCALE GENOMIC DNA]</scope>
    <source>
        <strain evidence="2">G4</strain>
        <tissue evidence="2">Muscle</tissue>
    </source>
</reference>
<dbReference type="SMART" id="SM00343">
    <property type="entry name" value="ZnF_C2HC"/>
    <property type="match status" value="2"/>
</dbReference>
<protein>
    <recommendedName>
        <fullName evidence="1">CCHC-type domain-containing protein</fullName>
    </recommendedName>
</protein>